<evidence type="ECO:0000256" key="6">
    <source>
        <dbReference type="ARBA" id="ARBA00022989"/>
    </source>
</evidence>
<feature type="transmembrane region" description="Helical" evidence="9">
    <location>
        <begin position="60"/>
        <end position="83"/>
    </location>
</feature>
<dbReference type="CDD" id="cd06582">
    <property type="entry name" value="TM_PBP1_LivH_like"/>
    <property type="match status" value="1"/>
</dbReference>
<keyword evidence="4 9" id="KW-0812">Transmembrane</keyword>
<gene>
    <name evidence="10" type="ORF">GCM10007923_22580</name>
</gene>
<dbReference type="Proteomes" id="UP001156702">
    <property type="component" value="Unassembled WGS sequence"/>
</dbReference>
<name>A0ABQ5ZHH9_9HYPH</name>
<dbReference type="Pfam" id="PF02653">
    <property type="entry name" value="BPD_transp_2"/>
    <property type="match status" value="1"/>
</dbReference>
<evidence type="ECO:0000256" key="9">
    <source>
        <dbReference type="SAM" id="Phobius"/>
    </source>
</evidence>
<dbReference type="InterPro" id="IPR001851">
    <property type="entry name" value="ABC_transp_permease"/>
</dbReference>
<evidence type="ECO:0000313" key="10">
    <source>
        <dbReference type="EMBL" id="GLR51050.1"/>
    </source>
</evidence>
<keyword evidence="5" id="KW-0029">Amino-acid transport</keyword>
<evidence type="ECO:0000256" key="4">
    <source>
        <dbReference type="ARBA" id="ARBA00022692"/>
    </source>
</evidence>
<feature type="transmembrane region" description="Helical" evidence="9">
    <location>
        <begin position="194"/>
        <end position="216"/>
    </location>
</feature>
<proteinExistence type="inferred from homology"/>
<evidence type="ECO:0000256" key="8">
    <source>
        <dbReference type="ARBA" id="ARBA00037998"/>
    </source>
</evidence>
<dbReference type="RefSeq" id="WP_244766243.1">
    <property type="nucleotide sequence ID" value="NZ_BSOP01000017.1"/>
</dbReference>
<keyword evidence="6 9" id="KW-1133">Transmembrane helix</keyword>
<evidence type="ECO:0000256" key="3">
    <source>
        <dbReference type="ARBA" id="ARBA00022475"/>
    </source>
</evidence>
<dbReference type="PANTHER" id="PTHR11795">
    <property type="entry name" value="BRANCHED-CHAIN AMINO ACID TRANSPORT SYSTEM PERMEASE PROTEIN LIVH"/>
    <property type="match status" value="1"/>
</dbReference>
<sequence>MPDIVSLSLNALTLMSILMLVALGLAIIYGLMGIINLSHGEFVTIGAYTLFTVQAAGGSFWLALVVAPVVGYLLGTVLEITVIRRLYDRPISTILATWGLSLILQQAIILAYGAAPRPVTAPFEASVQVLGITYPAYRLFLIVFAFAVMAGCVLVFRKTPFGLDVRAVIQNAGMARALGVNAERVYRRAFASGAALAALAGVLIAPLVAVTALMGVNYLARSFFVVLVGGAGSIPGVVAGSAFVGGLESLLSTTVPITVAQASVLILAVVIVRFRPQGLVPA</sequence>
<feature type="transmembrane region" description="Helical" evidence="9">
    <location>
        <begin position="254"/>
        <end position="274"/>
    </location>
</feature>
<evidence type="ECO:0000256" key="5">
    <source>
        <dbReference type="ARBA" id="ARBA00022970"/>
    </source>
</evidence>
<keyword evidence="11" id="KW-1185">Reference proteome</keyword>
<feature type="transmembrane region" description="Helical" evidence="9">
    <location>
        <begin position="95"/>
        <end position="115"/>
    </location>
</feature>
<dbReference type="InterPro" id="IPR052157">
    <property type="entry name" value="BCAA_transport_permease"/>
</dbReference>
<keyword evidence="3" id="KW-1003">Cell membrane</keyword>
<comment type="subcellular location">
    <subcellularLocation>
        <location evidence="1">Cell membrane</location>
        <topology evidence="1">Multi-pass membrane protein</topology>
    </subcellularLocation>
</comment>
<organism evidence="10 11">
    <name type="scientific">Shinella yambaruensis</name>
    <dbReference type="NCBI Taxonomy" id="415996"/>
    <lineage>
        <taxon>Bacteria</taxon>
        <taxon>Pseudomonadati</taxon>
        <taxon>Pseudomonadota</taxon>
        <taxon>Alphaproteobacteria</taxon>
        <taxon>Hyphomicrobiales</taxon>
        <taxon>Rhizobiaceae</taxon>
        <taxon>Shinella</taxon>
    </lineage>
</organism>
<keyword evidence="2" id="KW-0813">Transport</keyword>
<feature type="transmembrane region" description="Helical" evidence="9">
    <location>
        <begin position="12"/>
        <end position="35"/>
    </location>
</feature>
<accession>A0ABQ5ZHH9</accession>
<evidence type="ECO:0000313" key="11">
    <source>
        <dbReference type="Proteomes" id="UP001156702"/>
    </source>
</evidence>
<comment type="similarity">
    <text evidence="8">Belongs to the binding-protein-dependent transport system permease family. LivHM subfamily.</text>
</comment>
<comment type="caution">
    <text evidence="10">The sequence shown here is derived from an EMBL/GenBank/DDBJ whole genome shotgun (WGS) entry which is preliminary data.</text>
</comment>
<keyword evidence="7 9" id="KW-0472">Membrane</keyword>
<feature type="transmembrane region" description="Helical" evidence="9">
    <location>
        <begin position="135"/>
        <end position="156"/>
    </location>
</feature>
<evidence type="ECO:0000256" key="7">
    <source>
        <dbReference type="ARBA" id="ARBA00023136"/>
    </source>
</evidence>
<dbReference type="PANTHER" id="PTHR11795:SF447">
    <property type="entry name" value="ABC TRANSPORTER PERMEASE PROTEIN"/>
    <property type="match status" value="1"/>
</dbReference>
<feature type="transmembrane region" description="Helical" evidence="9">
    <location>
        <begin position="222"/>
        <end position="247"/>
    </location>
</feature>
<evidence type="ECO:0000256" key="1">
    <source>
        <dbReference type="ARBA" id="ARBA00004651"/>
    </source>
</evidence>
<protein>
    <submittedName>
        <fullName evidence="10">Branched-chain amino acid ABC transporter permease</fullName>
    </submittedName>
</protein>
<evidence type="ECO:0000256" key="2">
    <source>
        <dbReference type="ARBA" id="ARBA00022448"/>
    </source>
</evidence>
<dbReference type="EMBL" id="BSOP01000017">
    <property type="protein sequence ID" value="GLR51050.1"/>
    <property type="molecule type" value="Genomic_DNA"/>
</dbReference>
<reference evidence="11" key="1">
    <citation type="journal article" date="2019" name="Int. J. Syst. Evol. Microbiol.">
        <title>The Global Catalogue of Microorganisms (GCM) 10K type strain sequencing project: providing services to taxonomists for standard genome sequencing and annotation.</title>
        <authorList>
            <consortium name="The Broad Institute Genomics Platform"/>
            <consortium name="The Broad Institute Genome Sequencing Center for Infectious Disease"/>
            <person name="Wu L."/>
            <person name="Ma J."/>
        </authorList>
    </citation>
    <scope>NUCLEOTIDE SEQUENCE [LARGE SCALE GENOMIC DNA]</scope>
    <source>
        <strain evidence="11">NBRC 102122</strain>
    </source>
</reference>